<dbReference type="GO" id="GO:0016787">
    <property type="term" value="F:hydrolase activity"/>
    <property type="evidence" value="ECO:0007669"/>
    <property type="project" value="UniProtKB-KW"/>
</dbReference>
<dbReference type="Pfam" id="PF00753">
    <property type="entry name" value="Lactamase_B"/>
    <property type="match status" value="1"/>
</dbReference>
<dbReference type="InterPro" id="IPR050855">
    <property type="entry name" value="NDM-1-like"/>
</dbReference>
<evidence type="ECO:0000259" key="1">
    <source>
        <dbReference type="SMART" id="SM00849"/>
    </source>
</evidence>
<organism evidence="2 3">
    <name type="scientific">Lacrimispora xylanisolvens</name>
    <dbReference type="NCBI Taxonomy" id="384636"/>
    <lineage>
        <taxon>Bacteria</taxon>
        <taxon>Bacillati</taxon>
        <taxon>Bacillota</taxon>
        <taxon>Clostridia</taxon>
        <taxon>Lachnospirales</taxon>
        <taxon>Lachnospiraceae</taxon>
        <taxon>Lacrimispora</taxon>
    </lineage>
</organism>
<comment type="caution">
    <text evidence="2">The sequence shown here is derived from an EMBL/GenBank/DDBJ whole genome shotgun (WGS) entry which is preliminary data.</text>
</comment>
<evidence type="ECO:0000313" key="3">
    <source>
        <dbReference type="Proteomes" id="UP000237749"/>
    </source>
</evidence>
<dbReference type="SMART" id="SM00849">
    <property type="entry name" value="Lactamase_B"/>
    <property type="match status" value="1"/>
</dbReference>
<feature type="domain" description="Metallo-beta-lactamase" evidence="1">
    <location>
        <begin position="24"/>
        <end position="220"/>
    </location>
</feature>
<keyword evidence="2" id="KW-0378">Hydrolase</keyword>
<reference evidence="2 3" key="1">
    <citation type="submission" date="2018-02" db="EMBL/GenBank/DDBJ databases">
        <title>Genomic Encyclopedia of Archaeal and Bacterial Type Strains, Phase II (KMG-II): from individual species to whole genera.</title>
        <authorList>
            <person name="Goeker M."/>
        </authorList>
    </citation>
    <scope>NUCLEOTIDE SEQUENCE [LARGE SCALE GENOMIC DNA]</scope>
    <source>
        <strain evidence="2 3">DSM 3808</strain>
    </source>
</reference>
<accession>A0A2S6HTA4</accession>
<evidence type="ECO:0000313" key="2">
    <source>
        <dbReference type="EMBL" id="PPK80986.1"/>
    </source>
</evidence>
<sequence length="285" mass="32694">MISTRINKTEKIADDLYVITETESVHCYLLIGEEKALLIDCGYGYEDIHPIIQSITTLPVILAVTHGDPDHALGAGHFGDLWIHPLDYGKLLMNDNPTVKSKMLTYRLNKMPRLKGAIEEDTYINTPISQKLNPHFLLNHDVIDLGGKHVEIFHTPGHSYGHIMFLEQETGRLFSGDQLTANNIWHFLSSDEQAAFSETFNSLKRLGEDRDRITALYPAHNKFPIGIEYLDDLIECFDHELKENYKEDVPFQSPIGEGYKHRYKTVDLIYSDERLADFLGHRIQR</sequence>
<gene>
    <name evidence="2" type="ORF">BXY41_105205</name>
</gene>
<dbReference type="Gene3D" id="3.60.15.10">
    <property type="entry name" value="Ribonuclease Z/Hydroxyacylglutathione hydrolase-like"/>
    <property type="match status" value="1"/>
</dbReference>
<keyword evidence="3" id="KW-1185">Reference proteome</keyword>
<name>A0A2S6HTA4_9FIRM</name>
<dbReference type="PANTHER" id="PTHR42951:SF22">
    <property type="entry name" value="METALLO BETA-LACTAMASE SUPERFAMILY LIPOPROTEIN"/>
    <property type="match status" value="1"/>
</dbReference>
<dbReference type="AlphaFoldDB" id="A0A2S6HTA4"/>
<protein>
    <submittedName>
        <fullName evidence="2">Glyoxylase-like metal-dependent hydrolase (Beta-lactamase superfamily II)</fullName>
    </submittedName>
</protein>
<dbReference type="InterPro" id="IPR001279">
    <property type="entry name" value="Metallo-B-lactamas"/>
</dbReference>
<dbReference type="PANTHER" id="PTHR42951">
    <property type="entry name" value="METALLO-BETA-LACTAMASE DOMAIN-CONTAINING"/>
    <property type="match status" value="1"/>
</dbReference>
<dbReference type="SUPFAM" id="SSF56281">
    <property type="entry name" value="Metallo-hydrolase/oxidoreductase"/>
    <property type="match status" value="1"/>
</dbReference>
<dbReference type="EMBL" id="PTJA01000005">
    <property type="protein sequence ID" value="PPK80986.1"/>
    <property type="molecule type" value="Genomic_DNA"/>
</dbReference>
<dbReference type="RefSeq" id="WP_104436971.1">
    <property type="nucleotide sequence ID" value="NZ_PTJA01000005.1"/>
</dbReference>
<dbReference type="InterPro" id="IPR036866">
    <property type="entry name" value="RibonucZ/Hydroxyglut_hydro"/>
</dbReference>
<proteinExistence type="predicted"/>
<dbReference type="Proteomes" id="UP000237749">
    <property type="component" value="Unassembled WGS sequence"/>
</dbReference>
<dbReference type="OrthoDB" id="9802248at2"/>